<dbReference type="InterPro" id="IPR036396">
    <property type="entry name" value="Cyt_P450_sf"/>
</dbReference>
<evidence type="ECO:0000313" key="10">
    <source>
        <dbReference type="EMBL" id="BED42938.1"/>
    </source>
</evidence>
<evidence type="ECO:0000256" key="6">
    <source>
        <dbReference type="ARBA" id="ARBA00023004"/>
    </source>
</evidence>
<evidence type="ECO:0000256" key="4">
    <source>
        <dbReference type="ARBA" id="ARBA00022723"/>
    </source>
</evidence>
<dbReference type="PANTHER" id="PTHR24305:SF187">
    <property type="entry name" value="P450, PUTATIVE (EUROFUNG)-RELATED"/>
    <property type="match status" value="1"/>
</dbReference>
<dbReference type="SUPFAM" id="SSF48264">
    <property type="entry name" value="Cytochrome P450"/>
    <property type="match status" value="1"/>
</dbReference>
<accession>A0AA86IYB5</accession>
<comment type="similarity">
    <text evidence="3">Belongs to the cytochrome P450 family.</text>
</comment>
<comment type="cofactor">
    <cofactor evidence="1 8">
        <name>heme</name>
        <dbReference type="ChEBI" id="CHEBI:30413"/>
    </cofactor>
</comment>
<keyword evidence="9" id="KW-0472">Membrane</keyword>
<dbReference type="GO" id="GO:0004497">
    <property type="term" value="F:monooxygenase activity"/>
    <property type="evidence" value="ECO:0007669"/>
    <property type="project" value="UniProtKB-KW"/>
</dbReference>
<feature type="transmembrane region" description="Helical" evidence="9">
    <location>
        <begin position="56"/>
        <end position="75"/>
    </location>
</feature>
<evidence type="ECO:0000256" key="7">
    <source>
        <dbReference type="ARBA" id="ARBA00023033"/>
    </source>
</evidence>
<feature type="transmembrane region" description="Helical" evidence="9">
    <location>
        <begin position="29"/>
        <end position="49"/>
    </location>
</feature>
<dbReference type="GO" id="GO:0020037">
    <property type="term" value="F:heme binding"/>
    <property type="evidence" value="ECO:0007669"/>
    <property type="project" value="InterPro"/>
</dbReference>
<comment type="pathway">
    <text evidence="2">Secondary metabolite biosynthesis.</text>
</comment>
<keyword evidence="7 10" id="KW-0503">Monooxygenase</keyword>
<dbReference type="PRINTS" id="PR00385">
    <property type="entry name" value="P450"/>
</dbReference>
<gene>
    <name evidence="10" type="primary">CYP5035N19</name>
</gene>
<dbReference type="AlphaFoldDB" id="A0AA86IYB5"/>
<dbReference type="PRINTS" id="PR00463">
    <property type="entry name" value="EP450I"/>
</dbReference>
<dbReference type="InterPro" id="IPR001128">
    <property type="entry name" value="Cyt_P450"/>
</dbReference>
<organism evidence="10">
    <name type="scientific">Trametes versicolor</name>
    <name type="common">White-rot fungus</name>
    <name type="synonym">Coriolus versicolor</name>
    <dbReference type="NCBI Taxonomy" id="5325"/>
    <lineage>
        <taxon>Eukaryota</taxon>
        <taxon>Fungi</taxon>
        <taxon>Dikarya</taxon>
        <taxon>Basidiomycota</taxon>
        <taxon>Agaricomycotina</taxon>
        <taxon>Agaricomycetes</taxon>
        <taxon>Polyporales</taxon>
        <taxon>Polyporaceae</taxon>
        <taxon>Trametes</taxon>
    </lineage>
</organism>
<protein>
    <submittedName>
        <fullName evidence="10">Cytochrome P450 monooxygenase</fullName>
    </submittedName>
</protein>
<evidence type="ECO:0000256" key="9">
    <source>
        <dbReference type="SAM" id="Phobius"/>
    </source>
</evidence>
<evidence type="ECO:0000256" key="2">
    <source>
        <dbReference type="ARBA" id="ARBA00005179"/>
    </source>
</evidence>
<keyword evidence="4 8" id="KW-0479">Metal-binding</keyword>
<sequence length="554" mass="62045">MSAGAALAVIVFMGLVGHQLFKRHETFDIAYHVSLLCGPIFLGTALLSPSLPLLRATYISAGTYLASLIISTLVYRASPLHPLAIYPGPFGCRLTKFWMAYVSFTGQQHNYIKSLHDRYGDVVRIGPNEVSIKDPSVVHAMLGPTGLPHGPMYYGKILVRKPGDMPMLGITDTAEHLKRRRPWARAFSGAAIKEYEPMVASRALQLVQALQSQQGEVDIGKWINYFSYDFMCDMAFGGGSELLRDGDLNNFWEMLENGLPPGTFVGNVPWLGPYLARIPALTADLQKVLAHCQSLTVGRIQRGAQRRDLFHYLNNEDEPETQPPPLKLIVNEGVVAIVVGSDTVSITLTSIFFCLATHPEAYKRLEEEIDRFYPPGQDPYNTEHHREMHYLTAVINEALRVYPTVPGGVQRCVPHNSNGVTLGSIFLPPGTSAWYHQLFAYHDARHFFPKTDDFWPERWLLASGRLSFSSFSSNIDEAKFVHNEAAFVPFSYGPMNCVGKNLAMLEMRVVVCAVLQKFRLHLRDGWDPRTYGEGLKDFFVTTRPPVPVTLVPRF</sequence>
<evidence type="ECO:0000256" key="1">
    <source>
        <dbReference type="ARBA" id="ARBA00001971"/>
    </source>
</evidence>
<keyword evidence="8" id="KW-0349">Heme</keyword>
<reference evidence="10" key="1">
    <citation type="submission" date="2023-03" db="EMBL/GenBank/DDBJ databases">
        <title>cytochrome P450 monooxygenase from Trametes versicolor.</title>
        <authorList>
            <person name="Ichinose H."/>
        </authorList>
    </citation>
    <scope>NUCLEOTIDE SEQUENCE</scope>
    <source>
        <strain evidence="10">NBRC 30340</strain>
    </source>
</reference>
<keyword evidence="9" id="KW-1133">Transmembrane helix</keyword>
<keyword evidence="5" id="KW-0560">Oxidoreductase</keyword>
<dbReference type="InterPro" id="IPR002401">
    <property type="entry name" value="Cyt_P450_E_grp-I"/>
</dbReference>
<dbReference type="Pfam" id="PF00067">
    <property type="entry name" value="p450"/>
    <property type="match status" value="1"/>
</dbReference>
<dbReference type="Gene3D" id="1.10.630.10">
    <property type="entry name" value="Cytochrome P450"/>
    <property type="match status" value="1"/>
</dbReference>
<dbReference type="GO" id="GO:0005506">
    <property type="term" value="F:iron ion binding"/>
    <property type="evidence" value="ECO:0007669"/>
    <property type="project" value="InterPro"/>
</dbReference>
<evidence type="ECO:0000256" key="5">
    <source>
        <dbReference type="ARBA" id="ARBA00023002"/>
    </source>
</evidence>
<dbReference type="InterPro" id="IPR050121">
    <property type="entry name" value="Cytochrome_P450_monoxygenase"/>
</dbReference>
<dbReference type="EMBL" id="LC761693">
    <property type="protein sequence ID" value="BED42938.1"/>
    <property type="molecule type" value="mRNA"/>
</dbReference>
<keyword evidence="6 8" id="KW-0408">Iron</keyword>
<evidence type="ECO:0000256" key="3">
    <source>
        <dbReference type="ARBA" id="ARBA00010617"/>
    </source>
</evidence>
<dbReference type="PANTHER" id="PTHR24305">
    <property type="entry name" value="CYTOCHROME P450"/>
    <property type="match status" value="1"/>
</dbReference>
<evidence type="ECO:0000256" key="8">
    <source>
        <dbReference type="PIRSR" id="PIRSR602401-1"/>
    </source>
</evidence>
<keyword evidence="9" id="KW-0812">Transmembrane</keyword>
<name>A0AA86IYB5_TRAVE</name>
<dbReference type="GO" id="GO:0016705">
    <property type="term" value="F:oxidoreductase activity, acting on paired donors, with incorporation or reduction of molecular oxygen"/>
    <property type="evidence" value="ECO:0007669"/>
    <property type="project" value="InterPro"/>
</dbReference>
<proteinExistence type="evidence at transcript level"/>
<feature type="binding site" description="axial binding residue" evidence="8">
    <location>
        <position position="497"/>
    </location>
    <ligand>
        <name>heme</name>
        <dbReference type="ChEBI" id="CHEBI:30413"/>
    </ligand>
    <ligandPart>
        <name>Fe</name>
        <dbReference type="ChEBI" id="CHEBI:18248"/>
    </ligandPart>
</feature>